<dbReference type="Proteomes" id="UP001367508">
    <property type="component" value="Unassembled WGS sequence"/>
</dbReference>
<name>A0AAN9LBS4_CANGL</name>
<comment type="caution">
    <text evidence="1">The sequence shown here is derived from an EMBL/GenBank/DDBJ whole genome shotgun (WGS) entry which is preliminary data.</text>
</comment>
<protein>
    <submittedName>
        <fullName evidence="1">Uncharacterized protein</fullName>
    </submittedName>
</protein>
<dbReference type="AlphaFoldDB" id="A0AAN9LBS4"/>
<proteinExistence type="predicted"/>
<accession>A0AAN9LBS4</accession>
<reference evidence="1 2" key="1">
    <citation type="submission" date="2024-01" db="EMBL/GenBank/DDBJ databases">
        <title>The genomes of 5 underutilized Papilionoideae crops provide insights into root nodulation and disease resistanc.</title>
        <authorList>
            <person name="Jiang F."/>
        </authorList>
    </citation>
    <scope>NUCLEOTIDE SEQUENCE [LARGE SCALE GENOMIC DNA]</scope>
    <source>
        <strain evidence="1">LVBAO_FW01</strain>
        <tissue evidence="1">Leaves</tissue>
    </source>
</reference>
<gene>
    <name evidence="1" type="ORF">VNO77_25571</name>
</gene>
<organism evidence="1 2">
    <name type="scientific">Canavalia gladiata</name>
    <name type="common">Sword bean</name>
    <name type="synonym">Dolichos gladiatus</name>
    <dbReference type="NCBI Taxonomy" id="3824"/>
    <lineage>
        <taxon>Eukaryota</taxon>
        <taxon>Viridiplantae</taxon>
        <taxon>Streptophyta</taxon>
        <taxon>Embryophyta</taxon>
        <taxon>Tracheophyta</taxon>
        <taxon>Spermatophyta</taxon>
        <taxon>Magnoliopsida</taxon>
        <taxon>eudicotyledons</taxon>
        <taxon>Gunneridae</taxon>
        <taxon>Pentapetalae</taxon>
        <taxon>rosids</taxon>
        <taxon>fabids</taxon>
        <taxon>Fabales</taxon>
        <taxon>Fabaceae</taxon>
        <taxon>Papilionoideae</taxon>
        <taxon>50 kb inversion clade</taxon>
        <taxon>NPAAA clade</taxon>
        <taxon>indigoferoid/millettioid clade</taxon>
        <taxon>Phaseoleae</taxon>
        <taxon>Canavalia</taxon>
    </lineage>
</organism>
<evidence type="ECO:0000313" key="2">
    <source>
        <dbReference type="Proteomes" id="UP001367508"/>
    </source>
</evidence>
<sequence length="121" mass="13560">MLNILTLFQVAFKESFDSCPPFELQNLYGNKHAIPPCTYATIMHVMVKRVYDPSKKYVGAPSSVGIFISCSVLQRDSSHRLALIERLCAYQIESLVTVALILWPTTLPLRTGRNTRLGCIA</sequence>
<evidence type="ECO:0000313" key="1">
    <source>
        <dbReference type="EMBL" id="KAK7331348.1"/>
    </source>
</evidence>
<keyword evidence="2" id="KW-1185">Reference proteome</keyword>
<dbReference type="EMBL" id="JAYMYQ010000005">
    <property type="protein sequence ID" value="KAK7331348.1"/>
    <property type="molecule type" value="Genomic_DNA"/>
</dbReference>